<evidence type="ECO:0000313" key="3">
    <source>
        <dbReference type="Proteomes" id="UP000299102"/>
    </source>
</evidence>
<comment type="caution">
    <text evidence="2">The sequence shown here is derived from an EMBL/GenBank/DDBJ whole genome shotgun (WGS) entry which is preliminary data.</text>
</comment>
<feature type="compositionally biased region" description="Basic and acidic residues" evidence="1">
    <location>
        <begin position="78"/>
        <end position="90"/>
    </location>
</feature>
<keyword evidence="3" id="KW-1185">Reference proteome</keyword>
<dbReference type="Proteomes" id="UP000299102">
    <property type="component" value="Unassembled WGS sequence"/>
</dbReference>
<reference evidence="2 3" key="1">
    <citation type="journal article" date="2019" name="Commun. Biol.">
        <title>The bagworm genome reveals a unique fibroin gene that provides high tensile strength.</title>
        <authorList>
            <person name="Kono N."/>
            <person name="Nakamura H."/>
            <person name="Ohtoshi R."/>
            <person name="Tomita M."/>
            <person name="Numata K."/>
            <person name="Arakawa K."/>
        </authorList>
    </citation>
    <scope>NUCLEOTIDE SEQUENCE [LARGE SCALE GENOMIC DNA]</scope>
</reference>
<dbReference type="AlphaFoldDB" id="A0A4C2A1B6"/>
<proteinExistence type="predicted"/>
<organism evidence="2 3">
    <name type="scientific">Eumeta variegata</name>
    <name type="common">Bagworm moth</name>
    <name type="synonym">Eumeta japonica</name>
    <dbReference type="NCBI Taxonomy" id="151549"/>
    <lineage>
        <taxon>Eukaryota</taxon>
        <taxon>Metazoa</taxon>
        <taxon>Ecdysozoa</taxon>
        <taxon>Arthropoda</taxon>
        <taxon>Hexapoda</taxon>
        <taxon>Insecta</taxon>
        <taxon>Pterygota</taxon>
        <taxon>Neoptera</taxon>
        <taxon>Endopterygota</taxon>
        <taxon>Lepidoptera</taxon>
        <taxon>Glossata</taxon>
        <taxon>Ditrysia</taxon>
        <taxon>Tineoidea</taxon>
        <taxon>Psychidae</taxon>
        <taxon>Oiketicinae</taxon>
        <taxon>Eumeta</taxon>
    </lineage>
</organism>
<name>A0A4C2A1B6_EUMVA</name>
<accession>A0A4C2A1B6</accession>
<sequence length="90" mass="10217">MLMRMEMDNVCKKYRAMISSPSSEITMRDVVMKVMMEEELTAIKMKYMGGLRKPDDGPSAPVNNGEEMPSTSGQGDSSDERSKCRKRLEF</sequence>
<feature type="region of interest" description="Disordered" evidence="1">
    <location>
        <begin position="49"/>
        <end position="90"/>
    </location>
</feature>
<evidence type="ECO:0000313" key="2">
    <source>
        <dbReference type="EMBL" id="GBP92765.1"/>
    </source>
</evidence>
<evidence type="ECO:0000256" key="1">
    <source>
        <dbReference type="SAM" id="MobiDB-lite"/>
    </source>
</evidence>
<gene>
    <name evidence="2" type="ORF">EVAR_103645_1</name>
</gene>
<protein>
    <submittedName>
        <fullName evidence="2">Uncharacterized protein</fullName>
    </submittedName>
</protein>
<dbReference type="EMBL" id="BGZK01002307">
    <property type="protein sequence ID" value="GBP92765.1"/>
    <property type="molecule type" value="Genomic_DNA"/>
</dbReference>